<dbReference type="CDD" id="cd07730">
    <property type="entry name" value="metallo-hydrolase-like_MBL-fold"/>
    <property type="match status" value="1"/>
</dbReference>
<evidence type="ECO:0000256" key="2">
    <source>
        <dbReference type="ARBA" id="ARBA00007749"/>
    </source>
</evidence>
<evidence type="ECO:0000256" key="3">
    <source>
        <dbReference type="ARBA" id="ARBA00022723"/>
    </source>
</evidence>
<dbReference type="Proteomes" id="UP001152607">
    <property type="component" value="Unassembled WGS sequence"/>
</dbReference>
<comment type="caution">
    <text evidence="6">The sequence shown here is derived from an EMBL/GenBank/DDBJ whole genome shotgun (WGS) entry which is preliminary data.</text>
</comment>
<sequence>MREMFPSNNAKQTEAHLLPSSQNHVTLHALSAGHFTLPEYQFVQPVSREARKHVPSLAFLIQHHNSNTGKITRIVFDLGLRGDIKRYPSPIQKHIETRQPMITDPDVVKSLAKGGLAPEHIDYVVYSYIHWDHIGEPRDFSSSIFIVGSGAASLCKGTSAALRGGHSFFEQDLLPADRIIELAAPDHPPAPRSEAELDFEDANFNQPWKLHRQLPHVLDIFNDGSTFIVDAPGHLPGHINLLVRLESHWVYLGGDSCHDRRLLTGEKSIGEWEDAEGQICCIHADRESAEETIVRIRQLEKDGVEVIFAHDVEWEKKPANRSRFLGNS</sequence>
<keyword evidence="3" id="KW-0479">Metal-binding</keyword>
<dbReference type="AlphaFoldDB" id="A0A9W4U0A7"/>
<dbReference type="GO" id="GO:0016787">
    <property type="term" value="F:hydrolase activity"/>
    <property type="evidence" value="ECO:0007669"/>
    <property type="project" value="UniProtKB-KW"/>
</dbReference>
<keyword evidence="5" id="KW-0862">Zinc</keyword>
<comment type="cofactor">
    <cofactor evidence="1">
        <name>Zn(2+)</name>
        <dbReference type="ChEBI" id="CHEBI:29105"/>
    </cofactor>
</comment>
<dbReference type="PANTHER" id="PTHR42978">
    <property type="entry name" value="QUORUM-QUENCHING LACTONASE YTNP-RELATED-RELATED"/>
    <property type="match status" value="1"/>
</dbReference>
<evidence type="ECO:0008006" key="8">
    <source>
        <dbReference type="Google" id="ProtNLM"/>
    </source>
</evidence>
<accession>A0A9W4U0A7</accession>
<dbReference type="GO" id="GO:0046872">
    <property type="term" value="F:metal ion binding"/>
    <property type="evidence" value="ECO:0007669"/>
    <property type="project" value="UniProtKB-KW"/>
</dbReference>
<name>A0A9W4U0A7_9PLEO</name>
<keyword evidence="4" id="KW-0378">Hydrolase</keyword>
<keyword evidence="7" id="KW-1185">Reference proteome</keyword>
<evidence type="ECO:0000256" key="4">
    <source>
        <dbReference type="ARBA" id="ARBA00022801"/>
    </source>
</evidence>
<evidence type="ECO:0000313" key="7">
    <source>
        <dbReference type="Proteomes" id="UP001152607"/>
    </source>
</evidence>
<dbReference type="Gene3D" id="3.60.15.10">
    <property type="entry name" value="Ribonuclease Z/Hydroxyacylglutathione hydrolase-like"/>
    <property type="match status" value="1"/>
</dbReference>
<dbReference type="SUPFAM" id="SSF56281">
    <property type="entry name" value="Metallo-hydrolase/oxidoreductase"/>
    <property type="match status" value="1"/>
</dbReference>
<dbReference type="InterPro" id="IPR036866">
    <property type="entry name" value="RibonucZ/Hydroxyglut_hydro"/>
</dbReference>
<comment type="similarity">
    <text evidence="2">Belongs to the metallo-beta-lactamase superfamily.</text>
</comment>
<dbReference type="InterPro" id="IPR051013">
    <property type="entry name" value="MBL_superfamily_lactonases"/>
</dbReference>
<dbReference type="OrthoDB" id="10250730at2759"/>
<protein>
    <recommendedName>
        <fullName evidence="8">Metallo-beta-lactamase domain-containing protein</fullName>
    </recommendedName>
</protein>
<organism evidence="6 7">
    <name type="scientific">Periconia digitata</name>
    <dbReference type="NCBI Taxonomy" id="1303443"/>
    <lineage>
        <taxon>Eukaryota</taxon>
        <taxon>Fungi</taxon>
        <taxon>Dikarya</taxon>
        <taxon>Ascomycota</taxon>
        <taxon>Pezizomycotina</taxon>
        <taxon>Dothideomycetes</taxon>
        <taxon>Pleosporomycetidae</taxon>
        <taxon>Pleosporales</taxon>
        <taxon>Massarineae</taxon>
        <taxon>Periconiaceae</taxon>
        <taxon>Periconia</taxon>
    </lineage>
</organism>
<gene>
    <name evidence="6" type="ORF">PDIGIT_LOCUS99</name>
</gene>
<evidence type="ECO:0000256" key="5">
    <source>
        <dbReference type="ARBA" id="ARBA00022833"/>
    </source>
</evidence>
<reference evidence="6" key="1">
    <citation type="submission" date="2023-01" db="EMBL/GenBank/DDBJ databases">
        <authorList>
            <person name="Van Ghelder C."/>
            <person name="Rancurel C."/>
        </authorList>
    </citation>
    <scope>NUCLEOTIDE SEQUENCE</scope>
    <source>
        <strain evidence="6">CNCM I-4278</strain>
    </source>
</reference>
<evidence type="ECO:0000256" key="1">
    <source>
        <dbReference type="ARBA" id="ARBA00001947"/>
    </source>
</evidence>
<dbReference type="EMBL" id="CAOQHR010000001">
    <property type="protein sequence ID" value="CAI6227871.1"/>
    <property type="molecule type" value="Genomic_DNA"/>
</dbReference>
<proteinExistence type="inferred from homology"/>
<evidence type="ECO:0000313" key="6">
    <source>
        <dbReference type="EMBL" id="CAI6227871.1"/>
    </source>
</evidence>
<dbReference type="PANTHER" id="PTHR42978:SF2">
    <property type="entry name" value="102 KBASES UNSTABLE REGION: FROM 1 TO 119443"/>
    <property type="match status" value="1"/>
</dbReference>